<organism evidence="4 5">
    <name type="scientific">Candidatus Gallibacteroides avistercoris</name>
    <dbReference type="NCBI Taxonomy" id="2840833"/>
    <lineage>
        <taxon>Bacteria</taxon>
        <taxon>Pseudomonadati</taxon>
        <taxon>Bacteroidota</taxon>
        <taxon>Bacteroidia</taxon>
        <taxon>Bacteroidales</taxon>
        <taxon>Bacteroidaceae</taxon>
        <taxon>Bacteroidaceae incertae sedis</taxon>
        <taxon>Candidatus Gallibacteroides</taxon>
    </lineage>
</organism>
<dbReference type="InterPro" id="IPR010131">
    <property type="entry name" value="MdtP/NodT-like"/>
</dbReference>
<dbReference type="SUPFAM" id="SSF56954">
    <property type="entry name" value="Outer membrane efflux proteins (OEP)"/>
    <property type="match status" value="1"/>
</dbReference>
<comment type="caution">
    <text evidence="4">The sequence shown here is derived from an EMBL/GenBank/DDBJ whole genome shotgun (WGS) entry which is preliminary data.</text>
</comment>
<protein>
    <submittedName>
        <fullName evidence="4">TolC family protein</fullName>
    </submittedName>
</protein>
<reference evidence="4" key="1">
    <citation type="submission" date="2020-10" db="EMBL/GenBank/DDBJ databases">
        <authorList>
            <person name="Gilroy R."/>
        </authorList>
    </citation>
    <scope>NUCLEOTIDE SEQUENCE</scope>
    <source>
        <strain evidence="4">CHK158-818</strain>
    </source>
</reference>
<dbReference type="InterPro" id="IPR003423">
    <property type="entry name" value="OMP_efflux"/>
</dbReference>
<proteinExistence type="inferred from homology"/>
<evidence type="ECO:0000313" key="5">
    <source>
        <dbReference type="Proteomes" id="UP000824112"/>
    </source>
</evidence>
<comment type="similarity">
    <text evidence="1">Belongs to the outer membrane factor (OMF) (TC 1.B.17) family.</text>
</comment>
<evidence type="ECO:0000256" key="1">
    <source>
        <dbReference type="ARBA" id="ARBA00007613"/>
    </source>
</evidence>
<feature type="coiled-coil region" evidence="2">
    <location>
        <begin position="369"/>
        <end position="426"/>
    </location>
</feature>
<dbReference type="Proteomes" id="UP000824112">
    <property type="component" value="Unassembled WGS sequence"/>
</dbReference>
<dbReference type="PANTHER" id="PTHR30203:SF30">
    <property type="entry name" value="OUTER MEMBRANE PROTEIN-RELATED"/>
    <property type="match status" value="1"/>
</dbReference>
<dbReference type="Gene3D" id="1.20.1600.10">
    <property type="entry name" value="Outer membrane efflux proteins (OEP)"/>
    <property type="match status" value="1"/>
</dbReference>
<dbReference type="Pfam" id="PF02321">
    <property type="entry name" value="OEP"/>
    <property type="match status" value="2"/>
</dbReference>
<name>A0A9D1SCD0_9BACT</name>
<dbReference type="GO" id="GO:0015562">
    <property type="term" value="F:efflux transmembrane transporter activity"/>
    <property type="evidence" value="ECO:0007669"/>
    <property type="project" value="InterPro"/>
</dbReference>
<evidence type="ECO:0000256" key="2">
    <source>
        <dbReference type="SAM" id="Coils"/>
    </source>
</evidence>
<dbReference type="AlphaFoldDB" id="A0A9D1SCD0"/>
<reference evidence="4" key="2">
    <citation type="journal article" date="2021" name="PeerJ">
        <title>Extensive microbial diversity within the chicken gut microbiome revealed by metagenomics and culture.</title>
        <authorList>
            <person name="Gilroy R."/>
            <person name="Ravi A."/>
            <person name="Getino M."/>
            <person name="Pursley I."/>
            <person name="Horton D.L."/>
            <person name="Alikhan N.F."/>
            <person name="Baker D."/>
            <person name="Gharbi K."/>
            <person name="Hall N."/>
            <person name="Watson M."/>
            <person name="Adriaenssens E.M."/>
            <person name="Foster-Nyarko E."/>
            <person name="Jarju S."/>
            <person name="Secka A."/>
            <person name="Antonio M."/>
            <person name="Oren A."/>
            <person name="Chaudhuri R.R."/>
            <person name="La Ragione R."/>
            <person name="Hildebrand F."/>
            <person name="Pallen M.J."/>
        </authorList>
    </citation>
    <scope>NUCLEOTIDE SEQUENCE</scope>
    <source>
        <strain evidence="4">CHK158-818</strain>
    </source>
</reference>
<feature type="coiled-coil region" evidence="2">
    <location>
        <begin position="195"/>
        <end position="264"/>
    </location>
</feature>
<sequence>MRRMNRSLAMAAVFFMATSFSTSSQTVLTIERALEIAETNSPELRTSLYNLERSELLLLAQKASLKSQFSLSLNPISYTQTRSFDQRVSQWYTNKIFNTSGTFRIEQPIIWTNATLSLINTFGWQNNESTTAGGTTTNKAFSNTLRLQLSQPIFTYNSQKMELEELEYDYENMYISYALQRLNLERSITSQFYAVYTAQDNLQISRDELANAEQNYQIIKDKVDADLLAREELFQAELNLASARSTVNNRIVSLENAKDNLKKILGMPLEEEISTIAQIDSVKTVKIDVDKAVENALNTRLELRQREIQTDLLEFQLIRTKAQNEFSGNINLSLGVMGDNEEFGNIYKNPTNSPSVEVSFNVPIFDWGANKKRVKAQEKSIQLNQLEAEEEIKDIQIEIRQTCRSLDNLVAEIEIARQSVQNAQHTYELNAEKYRNGTITGMDMSQFQNQLSSQKMSYAQSLINYKIELLNLKILTLYNFETNTAITPINSEAIKTHTRK</sequence>
<dbReference type="EMBL" id="DVNA01000089">
    <property type="protein sequence ID" value="HIU54920.1"/>
    <property type="molecule type" value="Genomic_DNA"/>
</dbReference>
<keyword evidence="2" id="KW-0175">Coiled coil</keyword>
<evidence type="ECO:0000256" key="3">
    <source>
        <dbReference type="SAM" id="SignalP"/>
    </source>
</evidence>
<feature type="chain" id="PRO_5038340202" evidence="3">
    <location>
        <begin position="25"/>
        <end position="500"/>
    </location>
</feature>
<accession>A0A9D1SCD0</accession>
<evidence type="ECO:0000313" key="4">
    <source>
        <dbReference type="EMBL" id="HIU54920.1"/>
    </source>
</evidence>
<keyword evidence="3" id="KW-0732">Signal</keyword>
<feature type="signal peptide" evidence="3">
    <location>
        <begin position="1"/>
        <end position="24"/>
    </location>
</feature>
<dbReference type="PANTHER" id="PTHR30203">
    <property type="entry name" value="OUTER MEMBRANE CATION EFFLUX PROTEIN"/>
    <property type="match status" value="1"/>
</dbReference>
<gene>
    <name evidence="4" type="ORF">IAB03_03815</name>
</gene>